<feature type="transmembrane region" description="Helical" evidence="8">
    <location>
        <begin position="393"/>
        <end position="411"/>
    </location>
</feature>
<feature type="transmembrane region" description="Helical" evidence="8">
    <location>
        <begin position="244"/>
        <end position="274"/>
    </location>
</feature>
<evidence type="ECO:0000256" key="3">
    <source>
        <dbReference type="ARBA" id="ARBA00022679"/>
    </source>
</evidence>
<comment type="subcellular location">
    <subcellularLocation>
        <location evidence="1">Membrane</location>
        <topology evidence="1">Multi-pass membrane protein</topology>
    </subcellularLocation>
</comment>
<keyword evidence="3" id="KW-0808">Transferase</keyword>
<evidence type="ECO:0000313" key="10">
    <source>
        <dbReference type="Proteomes" id="UP001500368"/>
    </source>
</evidence>
<reference evidence="10" key="1">
    <citation type="journal article" date="2019" name="Int. J. Syst. Evol. Microbiol.">
        <title>The Global Catalogue of Microorganisms (GCM) 10K type strain sequencing project: providing services to taxonomists for standard genome sequencing and annotation.</title>
        <authorList>
            <consortium name="The Broad Institute Genomics Platform"/>
            <consortium name="The Broad Institute Genome Sequencing Center for Infectious Disease"/>
            <person name="Wu L."/>
            <person name="Ma J."/>
        </authorList>
    </citation>
    <scope>NUCLEOTIDE SEQUENCE [LARGE SCALE GENOMIC DNA]</scope>
    <source>
        <strain evidence="10">JCM 19129</strain>
    </source>
</reference>
<evidence type="ECO:0000256" key="4">
    <source>
        <dbReference type="ARBA" id="ARBA00022692"/>
    </source>
</evidence>
<evidence type="ECO:0000256" key="2">
    <source>
        <dbReference type="ARBA" id="ARBA00022676"/>
    </source>
</evidence>
<evidence type="ECO:0000256" key="6">
    <source>
        <dbReference type="ARBA" id="ARBA00023136"/>
    </source>
</evidence>
<dbReference type="InterPro" id="IPR049829">
    <property type="entry name" value="MptA/B-like"/>
</dbReference>
<feature type="transmembrane region" description="Helical" evidence="8">
    <location>
        <begin position="86"/>
        <end position="104"/>
    </location>
</feature>
<keyword evidence="4 8" id="KW-0812">Transmembrane</keyword>
<gene>
    <name evidence="9" type="ORF">GCM10025790_24670</name>
</gene>
<feature type="transmembrane region" description="Helical" evidence="8">
    <location>
        <begin position="215"/>
        <end position="232"/>
    </location>
</feature>
<accession>A0ABP9G246</accession>
<comment type="caution">
    <text evidence="9">The sequence shown here is derived from an EMBL/GenBank/DDBJ whole genome shotgun (WGS) entry which is preliminary data.</text>
</comment>
<feature type="transmembrane region" description="Helical" evidence="8">
    <location>
        <begin position="48"/>
        <end position="66"/>
    </location>
</feature>
<evidence type="ECO:0000313" key="9">
    <source>
        <dbReference type="EMBL" id="GAA4925972.1"/>
    </source>
</evidence>
<keyword evidence="5 8" id="KW-1133">Transmembrane helix</keyword>
<dbReference type="Proteomes" id="UP001500368">
    <property type="component" value="Unassembled WGS sequence"/>
</dbReference>
<feature type="transmembrane region" description="Helical" evidence="8">
    <location>
        <begin position="124"/>
        <end position="143"/>
    </location>
</feature>
<keyword evidence="2" id="KW-0328">Glycosyltransferase</keyword>
<dbReference type="RefSeq" id="WP_345478308.1">
    <property type="nucleotide sequence ID" value="NZ_BAABLW010000007.1"/>
</dbReference>
<evidence type="ECO:0008006" key="11">
    <source>
        <dbReference type="Google" id="ProtNLM"/>
    </source>
</evidence>
<keyword evidence="10" id="KW-1185">Reference proteome</keyword>
<organism evidence="9 10">
    <name type="scientific">Nesterenkonia rhizosphaerae</name>
    <dbReference type="NCBI Taxonomy" id="1348272"/>
    <lineage>
        <taxon>Bacteria</taxon>
        <taxon>Bacillati</taxon>
        <taxon>Actinomycetota</taxon>
        <taxon>Actinomycetes</taxon>
        <taxon>Micrococcales</taxon>
        <taxon>Micrococcaceae</taxon>
        <taxon>Nesterenkonia</taxon>
    </lineage>
</organism>
<evidence type="ECO:0000256" key="7">
    <source>
        <dbReference type="ARBA" id="ARBA00043987"/>
    </source>
</evidence>
<dbReference type="Pfam" id="PF26314">
    <property type="entry name" value="MptA_B_family"/>
    <property type="match status" value="1"/>
</dbReference>
<comment type="similarity">
    <text evidence="7">Belongs to the MptA/B family.</text>
</comment>
<name>A0ABP9G246_9MICC</name>
<proteinExistence type="inferred from homology"/>
<evidence type="ECO:0000256" key="1">
    <source>
        <dbReference type="ARBA" id="ARBA00004141"/>
    </source>
</evidence>
<feature type="transmembrane region" description="Helical" evidence="8">
    <location>
        <begin position="190"/>
        <end position="208"/>
    </location>
</feature>
<feature type="transmembrane region" description="Helical" evidence="8">
    <location>
        <begin position="457"/>
        <end position="475"/>
    </location>
</feature>
<feature type="transmembrane region" description="Helical" evidence="8">
    <location>
        <begin position="423"/>
        <end position="445"/>
    </location>
</feature>
<feature type="transmembrane region" description="Helical" evidence="8">
    <location>
        <begin position="487"/>
        <end position="507"/>
    </location>
</feature>
<protein>
    <recommendedName>
        <fullName evidence="11">Alpha-1,6-mannosyltransferase</fullName>
    </recommendedName>
</protein>
<feature type="transmembrane region" description="Helical" evidence="8">
    <location>
        <begin position="286"/>
        <end position="309"/>
    </location>
</feature>
<sequence>MSGRTLSAPVQSARRAALRFRELLGSFAGTSWLIGGPEGQVSHTLRQGLLAVLMIMAGSWGVGWVAETVGSVLARNPWLLPVRTTTTGVIICTVLLVLGALLLLRSWLRLSQRIGTWDEQSVPVVRRALLMWGIPLMFCLPIFSRDVFSYLAQGRVLHAGLNPYQSGVSELPGWFAAGADSLWAESPSPYGPLFLLLARGVWFVSFEIPEISIALFRLVALVGVVLMAVYIPKLARAFGSAPGWALWLCLLNPLSLMVFIPAAHNDALMIGLILAGTWYALRRRRLLAVLLLVAAVAVKPIALVLLPFAVLLTLDSTVSYAQRFREWCFAGVIALVLLIGGGYSLGVGIGWFTAALGAGSAILQSAPVGLIGLALGWVAQLGLGWDSAAVAEAFYHLARLFSGIVLALMLLRRRLGNPVLWGAYALTVVVVSSSIIQPWYVLWILPLYAVVHVYRGRVLVLVTLLLTVMVLNSMVSQLSVAQWIDTAVVQGIAFAVAAVYLIYIVFLDPNTTELFSMREESQRWNAADGWLPLRELSTPDTSWSRADIYQDHGAPAVHRPIDPDQKAR</sequence>
<evidence type="ECO:0000256" key="5">
    <source>
        <dbReference type="ARBA" id="ARBA00022989"/>
    </source>
</evidence>
<feature type="transmembrane region" description="Helical" evidence="8">
    <location>
        <begin position="329"/>
        <end position="354"/>
    </location>
</feature>
<dbReference type="NCBIfam" id="NF038066">
    <property type="entry name" value="MptB"/>
    <property type="match status" value="1"/>
</dbReference>
<dbReference type="EMBL" id="BAABLW010000007">
    <property type="protein sequence ID" value="GAA4925972.1"/>
    <property type="molecule type" value="Genomic_DNA"/>
</dbReference>
<keyword evidence="6 8" id="KW-0472">Membrane</keyword>
<evidence type="ECO:0000256" key="8">
    <source>
        <dbReference type="SAM" id="Phobius"/>
    </source>
</evidence>
<feature type="transmembrane region" description="Helical" evidence="8">
    <location>
        <begin position="361"/>
        <end position="381"/>
    </location>
</feature>